<protein>
    <submittedName>
        <fullName evidence="1">Uncharacterized protein</fullName>
    </submittedName>
</protein>
<name>A0AAD7DUA3_9AGAR</name>
<dbReference type="Proteomes" id="UP001215598">
    <property type="component" value="Unassembled WGS sequence"/>
</dbReference>
<dbReference type="AlphaFoldDB" id="A0AAD7DUA3"/>
<sequence length="435" mass="47737">MSSLPTVKLFDLVLISGRTPGILVSISEGTAVVMVPPGGTGEANTGFVLLSGVSLDKIQTHLLVGDQVQVGSSLGFLVELDDRNEQAIVIEEQTGIILRERRDLVRPLPPLEPPPGVEPASWAWQLLEMQAAARADLHGVVIKTFRGFDGREVVVVGGSGGKWKGREFKDRTGTLIGTAMTVQAQAGRWTDMFRGSIAQVRLHGALNTVEVAIEHLIDARTRYHLTWDMYIPARFKTPTRPSTPIQDGALMQWWPPSDMRDMDRDGTWICEAVRGVRLDVRVDCEDPLLKKPVTNRLKDYHGRIGRIQLKPTHNLSAHKIAVMFDAGANPMAWPENFRPVRTRGAGSIAEFTVRVVIIGPDVNGSEVHIGRYAQVRPEASNGDRVSVVFALDQERVPGQGFLPPAQGVFPVKSLCSISELYSGDSKDFIPVLELP</sequence>
<organism evidence="1 2">
    <name type="scientific">Mycena metata</name>
    <dbReference type="NCBI Taxonomy" id="1033252"/>
    <lineage>
        <taxon>Eukaryota</taxon>
        <taxon>Fungi</taxon>
        <taxon>Dikarya</taxon>
        <taxon>Basidiomycota</taxon>
        <taxon>Agaricomycotina</taxon>
        <taxon>Agaricomycetes</taxon>
        <taxon>Agaricomycetidae</taxon>
        <taxon>Agaricales</taxon>
        <taxon>Marasmiineae</taxon>
        <taxon>Mycenaceae</taxon>
        <taxon>Mycena</taxon>
    </lineage>
</organism>
<gene>
    <name evidence="1" type="ORF">B0H16DRAFT_1837621</name>
</gene>
<dbReference type="EMBL" id="JARKIB010000591">
    <property type="protein sequence ID" value="KAJ7698433.1"/>
    <property type="molecule type" value="Genomic_DNA"/>
</dbReference>
<proteinExistence type="predicted"/>
<comment type="caution">
    <text evidence="1">The sequence shown here is derived from an EMBL/GenBank/DDBJ whole genome shotgun (WGS) entry which is preliminary data.</text>
</comment>
<keyword evidence="2" id="KW-1185">Reference proteome</keyword>
<evidence type="ECO:0000313" key="1">
    <source>
        <dbReference type="EMBL" id="KAJ7698433.1"/>
    </source>
</evidence>
<reference evidence="1" key="1">
    <citation type="submission" date="2023-03" db="EMBL/GenBank/DDBJ databases">
        <title>Massive genome expansion in bonnet fungi (Mycena s.s.) driven by repeated elements and novel gene families across ecological guilds.</title>
        <authorList>
            <consortium name="Lawrence Berkeley National Laboratory"/>
            <person name="Harder C.B."/>
            <person name="Miyauchi S."/>
            <person name="Viragh M."/>
            <person name="Kuo A."/>
            <person name="Thoen E."/>
            <person name="Andreopoulos B."/>
            <person name="Lu D."/>
            <person name="Skrede I."/>
            <person name="Drula E."/>
            <person name="Henrissat B."/>
            <person name="Morin E."/>
            <person name="Kohler A."/>
            <person name="Barry K."/>
            <person name="LaButti K."/>
            <person name="Morin E."/>
            <person name="Salamov A."/>
            <person name="Lipzen A."/>
            <person name="Mereny Z."/>
            <person name="Hegedus B."/>
            <person name="Baldrian P."/>
            <person name="Stursova M."/>
            <person name="Weitz H."/>
            <person name="Taylor A."/>
            <person name="Grigoriev I.V."/>
            <person name="Nagy L.G."/>
            <person name="Martin F."/>
            <person name="Kauserud H."/>
        </authorList>
    </citation>
    <scope>NUCLEOTIDE SEQUENCE</scope>
    <source>
        <strain evidence="1">CBHHK182m</strain>
    </source>
</reference>
<evidence type="ECO:0000313" key="2">
    <source>
        <dbReference type="Proteomes" id="UP001215598"/>
    </source>
</evidence>
<accession>A0AAD7DUA3</accession>